<feature type="transmembrane region" description="Helical" evidence="13">
    <location>
        <begin position="18"/>
        <end position="37"/>
    </location>
</feature>
<feature type="coiled-coil region" evidence="15">
    <location>
        <begin position="51"/>
        <end position="126"/>
    </location>
</feature>
<evidence type="ECO:0000256" key="15">
    <source>
        <dbReference type="SAM" id="Coils"/>
    </source>
</evidence>
<comment type="similarity">
    <text evidence="1 13 14">Belongs to the ATPase B chain family.</text>
</comment>
<evidence type="ECO:0000256" key="8">
    <source>
        <dbReference type="ARBA" id="ARBA00023065"/>
    </source>
</evidence>
<keyword evidence="2 13" id="KW-0813">Transport</keyword>
<evidence type="ECO:0000256" key="12">
    <source>
        <dbReference type="ARBA" id="ARBA00037847"/>
    </source>
</evidence>
<comment type="function">
    <text evidence="13">Component of the F(0) channel, it forms part of the peripheral stalk, linking F(1) to F(0).</text>
</comment>
<evidence type="ECO:0000256" key="1">
    <source>
        <dbReference type="ARBA" id="ARBA00005513"/>
    </source>
</evidence>
<comment type="caution">
    <text evidence="16">The sequence shown here is derived from an EMBL/GenBank/DDBJ whole genome shotgun (WGS) entry which is preliminary data.</text>
</comment>
<dbReference type="InterPro" id="IPR005864">
    <property type="entry name" value="ATP_synth_F0_bsu_bac"/>
</dbReference>
<evidence type="ECO:0000256" key="4">
    <source>
        <dbReference type="ARBA" id="ARBA00022547"/>
    </source>
</evidence>
<keyword evidence="15" id="KW-0175">Coiled coil</keyword>
<evidence type="ECO:0000256" key="9">
    <source>
        <dbReference type="ARBA" id="ARBA00023136"/>
    </source>
</evidence>
<dbReference type="Proteomes" id="UP001649381">
    <property type="component" value="Unassembled WGS sequence"/>
</dbReference>
<evidence type="ECO:0000256" key="7">
    <source>
        <dbReference type="ARBA" id="ARBA00022989"/>
    </source>
</evidence>
<keyword evidence="5 13" id="KW-0812">Transmembrane</keyword>
<protein>
    <recommendedName>
        <fullName evidence="13">ATP synthase subunit b</fullName>
    </recommendedName>
    <alternativeName>
        <fullName evidence="13">ATP synthase F(0) sector subunit b</fullName>
    </alternativeName>
    <alternativeName>
        <fullName evidence="13">ATPase subunit I</fullName>
    </alternativeName>
    <alternativeName>
        <fullName evidence="13">F-type ATPase subunit b</fullName>
        <shortName evidence="13">F-ATPase subunit b</shortName>
    </alternativeName>
</protein>
<dbReference type="EMBL" id="JAKIJS010000001">
    <property type="protein sequence ID" value="MCF6138903.1"/>
    <property type="molecule type" value="Genomic_DNA"/>
</dbReference>
<evidence type="ECO:0000256" key="10">
    <source>
        <dbReference type="ARBA" id="ARBA00023310"/>
    </source>
</evidence>
<dbReference type="PANTHER" id="PTHR33445:SF1">
    <property type="entry name" value="ATP SYNTHASE SUBUNIT B"/>
    <property type="match status" value="1"/>
</dbReference>
<dbReference type="RefSeq" id="WP_236337887.1">
    <property type="nucleotide sequence ID" value="NZ_JAKIJS010000001.1"/>
</dbReference>
<evidence type="ECO:0000256" key="3">
    <source>
        <dbReference type="ARBA" id="ARBA00022475"/>
    </source>
</evidence>
<reference evidence="16 17" key="1">
    <citation type="submission" date="2022-01" db="EMBL/GenBank/DDBJ databases">
        <title>Alkalihalobacillus sp. EGI L200015, a novel bacterium isolated from a salt lake sediment.</title>
        <authorList>
            <person name="Gao L."/>
            <person name="Fang B.-Z."/>
            <person name="Li W.-J."/>
        </authorList>
    </citation>
    <scope>NUCLEOTIDE SEQUENCE [LARGE SCALE GENOMIC DNA]</scope>
    <source>
        <strain evidence="16 17">KCTC 12718</strain>
    </source>
</reference>
<evidence type="ECO:0000256" key="14">
    <source>
        <dbReference type="RuleBase" id="RU003848"/>
    </source>
</evidence>
<dbReference type="NCBIfam" id="TIGR01144">
    <property type="entry name" value="ATP_synt_b"/>
    <property type="match status" value="1"/>
</dbReference>
<comment type="function">
    <text evidence="11 13">F(1)F(0) ATP synthase produces ATP from ADP in the presence of a proton or sodium gradient. F-type ATPases consist of two structural domains, F(1) containing the extramembraneous catalytic core and F(0) containing the membrane proton channel, linked together by a central stalk and a peripheral stalk. During catalysis, ATP synthesis in the catalytic domain of F(1) is coupled via a rotary mechanism of the central stalk subunits to proton translocation.</text>
</comment>
<keyword evidence="7 13" id="KW-1133">Transmembrane helix</keyword>
<dbReference type="SUPFAM" id="SSF81573">
    <property type="entry name" value="F1F0 ATP synthase subunit B, membrane domain"/>
    <property type="match status" value="1"/>
</dbReference>
<dbReference type="PANTHER" id="PTHR33445">
    <property type="entry name" value="ATP SYNTHASE SUBUNIT B', CHLOROPLASTIC"/>
    <property type="match status" value="1"/>
</dbReference>
<dbReference type="HAMAP" id="MF_01398">
    <property type="entry name" value="ATP_synth_b_bprime"/>
    <property type="match status" value="1"/>
</dbReference>
<proteinExistence type="inferred from homology"/>
<keyword evidence="6 13" id="KW-0375">Hydrogen ion transport</keyword>
<keyword evidence="10 13" id="KW-0066">ATP synthesis</keyword>
<dbReference type="InterPro" id="IPR002146">
    <property type="entry name" value="ATP_synth_b/b'su_bac/chlpt"/>
</dbReference>
<evidence type="ECO:0000313" key="16">
    <source>
        <dbReference type="EMBL" id="MCF6138903.1"/>
    </source>
</evidence>
<dbReference type="Pfam" id="PF00430">
    <property type="entry name" value="ATP-synt_B"/>
    <property type="match status" value="1"/>
</dbReference>
<comment type="subunit">
    <text evidence="13">F-type ATPases have 2 components, F(1) - the catalytic core - and F(0) - the membrane proton channel. F(1) has five subunits: alpha(3), beta(3), gamma(1), delta(1), epsilon(1). F(0) has three main subunits: a(1), b(2) and c(10-14). The alpha and beta chains form an alternating ring which encloses part of the gamma chain. F(1) is attached to F(0) by a central stalk formed by the gamma and epsilon chains, while a peripheral stalk is formed by the delta and b chains.</text>
</comment>
<keyword evidence="9 13" id="KW-0472">Membrane</keyword>
<evidence type="ECO:0000256" key="6">
    <source>
        <dbReference type="ARBA" id="ARBA00022781"/>
    </source>
</evidence>
<dbReference type="CDD" id="cd06503">
    <property type="entry name" value="ATP-synt_Fo_b"/>
    <property type="match status" value="1"/>
</dbReference>
<keyword evidence="17" id="KW-1185">Reference proteome</keyword>
<evidence type="ECO:0000256" key="11">
    <source>
        <dbReference type="ARBA" id="ARBA00025198"/>
    </source>
</evidence>
<evidence type="ECO:0000313" key="17">
    <source>
        <dbReference type="Proteomes" id="UP001649381"/>
    </source>
</evidence>
<keyword evidence="3 13" id="KW-1003">Cell membrane</keyword>
<evidence type="ECO:0000256" key="2">
    <source>
        <dbReference type="ARBA" id="ARBA00022448"/>
    </source>
</evidence>
<dbReference type="InterPro" id="IPR028987">
    <property type="entry name" value="ATP_synth_B-like_membr_sf"/>
</dbReference>
<keyword evidence="8 13" id="KW-0406">Ion transport</keyword>
<name>A0ABS9H4S7_9BACL</name>
<organism evidence="16 17">
    <name type="scientific">Pseudalkalibacillus berkeleyi</name>
    <dbReference type="NCBI Taxonomy" id="1069813"/>
    <lineage>
        <taxon>Bacteria</taxon>
        <taxon>Bacillati</taxon>
        <taxon>Bacillota</taxon>
        <taxon>Bacilli</taxon>
        <taxon>Bacillales</taxon>
        <taxon>Fictibacillaceae</taxon>
        <taxon>Pseudalkalibacillus</taxon>
    </lineage>
</organism>
<comment type="subcellular location">
    <subcellularLocation>
        <location evidence="13">Cell membrane</location>
        <topology evidence="13">Single-pass membrane protein</topology>
    </subcellularLocation>
    <subcellularLocation>
        <location evidence="12">Endomembrane system</location>
        <topology evidence="12">Single-pass membrane protein</topology>
    </subcellularLocation>
</comment>
<gene>
    <name evidence="13 16" type="primary">atpF</name>
    <name evidence="16" type="ORF">L2716_14285</name>
</gene>
<accession>A0ABS9H4S7</accession>
<dbReference type="InterPro" id="IPR050059">
    <property type="entry name" value="ATP_synthase_B_chain"/>
</dbReference>
<evidence type="ECO:0000256" key="13">
    <source>
        <dbReference type="HAMAP-Rule" id="MF_01398"/>
    </source>
</evidence>
<sequence length="171" mass="19246">MNPETFILGAGGFNAGDIIYQLFAFLVLLFLLRKYAWGPLMGIMKERESHISNEINEAEKSREEAKTYLDQQTEALKEARKEAQALIEAAKKQGEQQGEDILKAAREEANRMKESALSEIESEKEQAVLTLRNEVASLSVQIASKVISKELDEQAQQKLVNDYLKEVGEGR</sequence>
<dbReference type="Gene3D" id="1.20.5.620">
    <property type="entry name" value="F1F0 ATP synthase subunit B, membrane domain"/>
    <property type="match status" value="1"/>
</dbReference>
<evidence type="ECO:0000256" key="5">
    <source>
        <dbReference type="ARBA" id="ARBA00022692"/>
    </source>
</evidence>
<keyword evidence="4 13" id="KW-0138">CF(0)</keyword>